<reference evidence="1 2" key="1">
    <citation type="submission" date="2016-10" db="EMBL/GenBank/DDBJ databases">
        <title>Reductive evolution of mitochondrial metabolism and differential evolution of invasion-related proteins in Cryptosporidium.</title>
        <authorList>
            <person name="Liu S."/>
            <person name="Roellig D.M."/>
            <person name="Guo Y."/>
            <person name="Li N."/>
            <person name="Frace M.A."/>
            <person name="Tang K."/>
            <person name="Zhang L."/>
            <person name="Feng Y."/>
            <person name="Xiao L."/>
        </authorList>
    </citation>
    <scope>NUCLEOTIDE SEQUENCE [LARGE SCALE GENOMIC DNA]</scope>
    <source>
        <strain evidence="1">39726</strain>
    </source>
</reference>
<organism evidence="1 2">
    <name type="scientific">Cryptosporidium ubiquitum</name>
    <dbReference type="NCBI Taxonomy" id="857276"/>
    <lineage>
        <taxon>Eukaryota</taxon>
        <taxon>Sar</taxon>
        <taxon>Alveolata</taxon>
        <taxon>Apicomplexa</taxon>
        <taxon>Conoidasida</taxon>
        <taxon>Coccidia</taxon>
        <taxon>Eucoccidiorida</taxon>
        <taxon>Eimeriorina</taxon>
        <taxon>Cryptosporidiidae</taxon>
        <taxon>Cryptosporidium</taxon>
    </lineage>
</organism>
<sequence>MEVHSEILSKHKIIKNEGMKLKQSLEELDLNTSDNTLGEGAINHEDANISKINIANSLNLSSLNNRTEPVCRTQSLLDNRLENHQSLVAESNLNKIDIKIYSKKKITSSLLNILRNHAIETCSSESNKNITYFYTLFQDCISNYIIEGFGGLVVDSLIDILLPASNLFSEMELECDFQNYYLIPSILYYYLVGMNPGNMLSSEKPFLSINSGNEVGSFLLPISRAVSEVDYSWLTRKNYFDLSEQLNNKIRDSKPENTKEVINIFKKEQIPNLVNKIISNLKNICIIARRNDIIYQPSFEILYERSPFVCENNQNPFFIGRLLEICLSKFQKEFTSMFLQLDGPLIIIPFIYYSSMQDFFLRFFGFIGNNCRLEPKYSEFSNSLLDFEYLESNQESLIGEFDTNKPTILEQFLNVGIPPILYEWVMESNFIQNFLSPLSDIINYSKEEFVGEPESEFKKTDIINAASGVIEVIFRLVEYMKPEHTGLPLNMTSIGLKWFTFASELNDQTNFYQQNEINENLHFSCEIQREISNKDKFVYPEDSVVESSQLNNSGIKTSQTFGEKNLEFENSGKIFNSNKIFNSEVNCFGKNKDDNGYYGTQIENYLSLVASGDGAMIRNLSVYQILEKSMWFLNGLIVDSPMLNLICELSIHNFKDTINEKIYILKLRSLNILEEILNLAFSKNINIIAYFKTKILSIIKPYLSKFCEFIISKFEISSYKNGTGYMVSLLTIIKVILLHDENHELIDNLKTEFWTWLLDLLIKRRENSHISVHCKTIFELGLRFGSCSTLENLFNNVKLVDKLSKFIYDGTDLDGNCIEEKELVNKKTGKRIRRVFGPICNLFMVLGKHYDDFLKMIVPSNPKTHEIIKNIIFLQLNKYNKIDDDTMEFISFVIKNEFEINCLLQKNEKFKFESSINMEPQKIIFLLANLSCSTKFHEFIKNYQNSCKSSNFQDSFSRTKDLDTEFTKNIENSPQSPNSTKHKRCTNLEDSSSVSEINVTNAHFLSTNFKNYFSGGIIDLFKCNENCECPGWSFSNVLNKLTTEKNCFNGISVFPVLPLEESRKIRETRKRQMKLYSSIQKSD</sequence>
<dbReference type="VEuPathDB" id="CryptoDB:cubi_00574"/>
<name>A0A1J4MCR4_9CRYT</name>
<protein>
    <submittedName>
        <fullName evidence="1">Uncharacterized protein</fullName>
    </submittedName>
</protein>
<accession>A0A1J4MCR4</accession>
<keyword evidence="2" id="KW-1185">Reference proteome</keyword>
<dbReference type="GeneID" id="39977367"/>
<evidence type="ECO:0000313" key="1">
    <source>
        <dbReference type="EMBL" id="OII71767.1"/>
    </source>
</evidence>
<comment type="caution">
    <text evidence="1">The sequence shown here is derived from an EMBL/GenBank/DDBJ whole genome shotgun (WGS) entry which is preliminary data.</text>
</comment>
<gene>
    <name evidence="1" type="ORF">cubi_00574</name>
</gene>
<dbReference type="Proteomes" id="UP000186176">
    <property type="component" value="Unassembled WGS sequence"/>
</dbReference>
<dbReference type="AlphaFoldDB" id="A0A1J4MCR4"/>
<dbReference type="EMBL" id="LRBP01000027">
    <property type="protein sequence ID" value="OII71767.1"/>
    <property type="molecule type" value="Genomic_DNA"/>
</dbReference>
<evidence type="ECO:0000313" key="2">
    <source>
        <dbReference type="Proteomes" id="UP000186176"/>
    </source>
</evidence>
<dbReference type="OrthoDB" id="338675at2759"/>
<proteinExistence type="predicted"/>
<dbReference type="RefSeq" id="XP_028873386.1">
    <property type="nucleotide sequence ID" value="XM_029017588.1"/>
</dbReference>